<dbReference type="EMBL" id="CP022132">
    <property type="protein sequence ID" value="ASG67896.1"/>
    <property type="molecule type" value="Genomic_DNA"/>
</dbReference>
<evidence type="ECO:0000313" key="3">
    <source>
        <dbReference type="EMBL" id="ASG67896.1"/>
    </source>
</evidence>
<dbReference type="InterPro" id="IPR001714">
    <property type="entry name" value="Pept_M24_MAP"/>
</dbReference>
<dbReference type="InterPro" id="IPR000994">
    <property type="entry name" value="Pept_M24"/>
</dbReference>
<accession>A0ABM6LZ01</accession>
<reference evidence="3 4" key="1">
    <citation type="submission" date="2017-06" db="EMBL/GenBank/DDBJ databases">
        <title>Complete genome of Francisella halioticida.</title>
        <authorList>
            <person name="Sjodin A."/>
        </authorList>
    </citation>
    <scope>NUCLEOTIDE SEQUENCE [LARGE SCALE GENOMIC DNA]</scope>
    <source>
        <strain evidence="3 4">DSM 23729</strain>
    </source>
</reference>
<feature type="domain" description="Creatinase N-terminal" evidence="2">
    <location>
        <begin position="14"/>
        <end position="157"/>
    </location>
</feature>
<dbReference type="Pfam" id="PF00557">
    <property type="entry name" value="Peptidase_M24"/>
    <property type="match status" value="1"/>
</dbReference>
<protein>
    <submittedName>
        <fullName evidence="3">Peptidase M24</fullName>
    </submittedName>
</protein>
<dbReference type="PANTHER" id="PTHR46112:SF2">
    <property type="entry name" value="XAA-PRO AMINOPEPTIDASE P-RELATED"/>
    <property type="match status" value="1"/>
</dbReference>
<dbReference type="RefSeq" id="WP_088772413.1">
    <property type="nucleotide sequence ID" value="NZ_AP023082.1"/>
</dbReference>
<dbReference type="Proteomes" id="UP000249910">
    <property type="component" value="Chromosome"/>
</dbReference>
<dbReference type="PRINTS" id="PR00599">
    <property type="entry name" value="MAPEPTIDASE"/>
</dbReference>
<feature type="domain" description="Peptidase M24" evidence="1">
    <location>
        <begin position="164"/>
        <end position="366"/>
    </location>
</feature>
<proteinExistence type="predicted"/>
<dbReference type="Pfam" id="PF01321">
    <property type="entry name" value="Creatinase_N"/>
    <property type="match status" value="1"/>
</dbReference>
<evidence type="ECO:0000259" key="1">
    <source>
        <dbReference type="Pfam" id="PF00557"/>
    </source>
</evidence>
<dbReference type="Gene3D" id="3.90.230.10">
    <property type="entry name" value="Creatinase/methionine aminopeptidase superfamily"/>
    <property type="match status" value="1"/>
</dbReference>
<sequence length="384" mass="43028">MLQRNFPTKEFEQRVEKLQKHMHESLLDIVLFTNEANFSYFTGFDTQFWRSPTRPWFLLIPLDGKPIAVIPEIGLSGIQETWVDKVYTWSSPCPEDDGISLLSECINKIPLRYGNIGALLGLESTIRMPFNNFRKLSEKNNRKFQDCSLEIHKLRSIKSFLEIEKIQKACQIANHGFDKLPLHAKVGQTERDICRQMRVNMILEGADSVPYLIAGSGVGGYDSIIMGPTDKIIEEGSVLIIDTGAMFDGYYSDFDRNFAFGYADEETKSAYRCVFEATEAGFNAAKPGATTTDIYNAMWGVMKKGGALGNNVGRLGHGLGKELTEWPSHTATDNNILKEGMVITLEPGMVYSPGKAMVHEENIVITSDGAKWISRRASEEICII</sequence>
<dbReference type="Gene3D" id="3.40.350.10">
    <property type="entry name" value="Creatinase/prolidase N-terminal domain"/>
    <property type="match status" value="1"/>
</dbReference>
<name>A0ABM6LZ01_9GAMM</name>
<gene>
    <name evidence="3" type="ORF">CDV26_05400</name>
</gene>
<evidence type="ECO:0000313" key="4">
    <source>
        <dbReference type="Proteomes" id="UP000249910"/>
    </source>
</evidence>
<organism evidence="3 4">
    <name type="scientific">Francisella halioticida</name>
    <dbReference type="NCBI Taxonomy" id="549298"/>
    <lineage>
        <taxon>Bacteria</taxon>
        <taxon>Pseudomonadati</taxon>
        <taxon>Pseudomonadota</taxon>
        <taxon>Gammaproteobacteria</taxon>
        <taxon>Thiotrichales</taxon>
        <taxon>Francisellaceae</taxon>
        <taxon>Francisella</taxon>
    </lineage>
</organism>
<dbReference type="InterPro" id="IPR000587">
    <property type="entry name" value="Creatinase_N"/>
</dbReference>
<evidence type="ECO:0000259" key="2">
    <source>
        <dbReference type="Pfam" id="PF01321"/>
    </source>
</evidence>
<dbReference type="PANTHER" id="PTHR46112">
    <property type="entry name" value="AMINOPEPTIDASE"/>
    <property type="match status" value="1"/>
</dbReference>
<dbReference type="SUPFAM" id="SSF55920">
    <property type="entry name" value="Creatinase/aminopeptidase"/>
    <property type="match status" value="1"/>
</dbReference>
<dbReference type="CDD" id="cd01066">
    <property type="entry name" value="APP_MetAP"/>
    <property type="match status" value="1"/>
</dbReference>
<dbReference type="InterPro" id="IPR029149">
    <property type="entry name" value="Creatin/AminoP/Spt16_N"/>
</dbReference>
<dbReference type="InterPro" id="IPR036005">
    <property type="entry name" value="Creatinase/aminopeptidase-like"/>
</dbReference>
<keyword evidence="4" id="KW-1185">Reference proteome</keyword>
<dbReference type="InterPro" id="IPR050659">
    <property type="entry name" value="Peptidase_M24B"/>
</dbReference>
<dbReference type="SUPFAM" id="SSF53092">
    <property type="entry name" value="Creatinase/prolidase N-terminal domain"/>
    <property type="match status" value="1"/>
</dbReference>